<dbReference type="CDD" id="cd00130">
    <property type="entry name" value="PAS"/>
    <property type="match status" value="1"/>
</dbReference>
<comment type="catalytic activity">
    <reaction evidence="1">
        <text>ATP + protein L-histidine = ADP + protein N-phospho-L-histidine.</text>
        <dbReference type="EC" id="2.7.13.3"/>
    </reaction>
</comment>
<keyword evidence="5" id="KW-0547">Nucleotide-binding</keyword>
<dbReference type="InterPro" id="IPR003661">
    <property type="entry name" value="HisK_dim/P_dom"/>
</dbReference>
<feature type="domain" description="PAS" evidence="10">
    <location>
        <begin position="301"/>
        <end position="356"/>
    </location>
</feature>
<dbReference type="PATRIC" id="fig|360411.5.peg.1802"/>
<keyword evidence="8" id="KW-0902">Two-component regulatory system</keyword>
<dbReference type="InterPro" id="IPR000014">
    <property type="entry name" value="PAS"/>
</dbReference>
<evidence type="ECO:0000256" key="2">
    <source>
        <dbReference type="ARBA" id="ARBA00012438"/>
    </source>
</evidence>
<dbReference type="InterPro" id="IPR004358">
    <property type="entry name" value="Sig_transdc_His_kin-like_C"/>
</dbReference>
<dbReference type="Pfam" id="PF00512">
    <property type="entry name" value="HisKA"/>
    <property type="match status" value="1"/>
</dbReference>
<dbReference type="Gene3D" id="3.30.565.10">
    <property type="entry name" value="Histidine kinase-like ATPase, C-terminal domain"/>
    <property type="match status" value="1"/>
</dbReference>
<dbReference type="Pfam" id="PF13426">
    <property type="entry name" value="PAS_9"/>
    <property type="match status" value="1"/>
</dbReference>
<proteinExistence type="predicted"/>
<dbReference type="InterPro" id="IPR036097">
    <property type="entry name" value="HisK_dim/P_sf"/>
</dbReference>
<dbReference type="InterPro" id="IPR013767">
    <property type="entry name" value="PAS_fold"/>
</dbReference>
<dbReference type="PRINTS" id="PR00344">
    <property type="entry name" value="BCTRLSENSOR"/>
</dbReference>
<dbReference type="Gene3D" id="3.30.450.20">
    <property type="entry name" value="PAS domain"/>
    <property type="match status" value="2"/>
</dbReference>
<dbReference type="PANTHER" id="PTHR43065:SF10">
    <property type="entry name" value="PEROXIDE STRESS-ACTIVATED HISTIDINE KINASE MAK3"/>
    <property type="match status" value="1"/>
</dbReference>
<keyword evidence="3" id="KW-0597">Phosphoprotein</keyword>
<dbReference type="STRING" id="360411.AC812_15110"/>
<dbReference type="SMART" id="SM00388">
    <property type="entry name" value="HisKA"/>
    <property type="match status" value="1"/>
</dbReference>
<dbReference type="GO" id="GO:0000155">
    <property type="term" value="F:phosphorelay sensor kinase activity"/>
    <property type="evidence" value="ECO:0007669"/>
    <property type="project" value="InterPro"/>
</dbReference>
<evidence type="ECO:0000313" key="11">
    <source>
        <dbReference type="EMBL" id="KPL73116.1"/>
    </source>
</evidence>
<evidence type="ECO:0000256" key="4">
    <source>
        <dbReference type="ARBA" id="ARBA00022679"/>
    </source>
</evidence>
<dbReference type="SMART" id="SM00387">
    <property type="entry name" value="HATPase_c"/>
    <property type="match status" value="1"/>
</dbReference>
<evidence type="ECO:0000313" key="12">
    <source>
        <dbReference type="Proteomes" id="UP000050514"/>
    </source>
</evidence>
<dbReference type="SUPFAM" id="SSF47384">
    <property type="entry name" value="Homodimeric domain of signal transducing histidine kinase"/>
    <property type="match status" value="1"/>
</dbReference>
<keyword evidence="4" id="KW-0808">Transferase</keyword>
<dbReference type="OrthoDB" id="9784397at2"/>
<gene>
    <name evidence="11" type="ORF">AC812_15110</name>
</gene>
<dbReference type="SMART" id="SM00091">
    <property type="entry name" value="PAS"/>
    <property type="match status" value="2"/>
</dbReference>
<dbReference type="InterPro" id="IPR036890">
    <property type="entry name" value="HATPase_C_sf"/>
</dbReference>
<reference evidence="11 12" key="1">
    <citation type="submission" date="2015-07" db="EMBL/GenBank/DDBJ databases">
        <title>Draft genome of Bellilinea caldifistulae DSM 17877.</title>
        <authorList>
            <person name="Hemp J."/>
            <person name="Ward L.M."/>
            <person name="Pace L.A."/>
            <person name="Fischer W.W."/>
        </authorList>
    </citation>
    <scope>NUCLEOTIDE SEQUENCE [LARGE SCALE GENOMIC DNA]</scope>
    <source>
        <strain evidence="11 12">GOMI-1</strain>
    </source>
</reference>
<evidence type="ECO:0000256" key="5">
    <source>
        <dbReference type="ARBA" id="ARBA00022741"/>
    </source>
</evidence>
<evidence type="ECO:0000256" key="1">
    <source>
        <dbReference type="ARBA" id="ARBA00000085"/>
    </source>
</evidence>
<dbReference type="PROSITE" id="PS50109">
    <property type="entry name" value="HIS_KIN"/>
    <property type="match status" value="1"/>
</dbReference>
<dbReference type="SUPFAM" id="SSF55874">
    <property type="entry name" value="ATPase domain of HSP90 chaperone/DNA topoisomerase II/histidine kinase"/>
    <property type="match status" value="1"/>
</dbReference>
<dbReference type="EMBL" id="LGHJ01000021">
    <property type="protein sequence ID" value="KPL73116.1"/>
    <property type="molecule type" value="Genomic_DNA"/>
</dbReference>
<name>A0A0P6XE31_9CHLR</name>
<dbReference type="GO" id="GO:0005524">
    <property type="term" value="F:ATP binding"/>
    <property type="evidence" value="ECO:0007669"/>
    <property type="project" value="UniProtKB-KW"/>
</dbReference>
<feature type="domain" description="Histidine kinase" evidence="9">
    <location>
        <begin position="437"/>
        <end position="649"/>
    </location>
</feature>
<evidence type="ECO:0000259" key="9">
    <source>
        <dbReference type="PROSITE" id="PS50109"/>
    </source>
</evidence>
<evidence type="ECO:0000259" key="10">
    <source>
        <dbReference type="PROSITE" id="PS50112"/>
    </source>
</evidence>
<accession>A0A0P6XE31</accession>
<dbReference type="RefSeq" id="WP_061917207.1">
    <property type="nucleotide sequence ID" value="NZ_DF967971.1"/>
</dbReference>
<organism evidence="11 12">
    <name type="scientific">Bellilinea caldifistulae</name>
    <dbReference type="NCBI Taxonomy" id="360411"/>
    <lineage>
        <taxon>Bacteria</taxon>
        <taxon>Bacillati</taxon>
        <taxon>Chloroflexota</taxon>
        <taxon>Anaerolineae</taxon>
        <taxon>Anaerolineales</taxon>
        <taxon>Anaerolineaceae</taxon>
        <taxon>Bellilinea</taxon>
    </lineage>
</organism>
<dbReference type="Pfam" id="PF00989">
    <property type="entry name" value="PAS"/>
    <property type="match status" value="1"/>
</dbReference>
<dbReference type="PANTHER" id="PTHR43065">
    <property type="entry name" value="SENSOR HISTIDINE KINASE"/>
    <property type="match status" value="1"/>
</dbReference>
<dbReference type="EC" id="2.7.13.3" evidence="2"/>
<dbReference type="Proteomes" id="UP000050514">
    <property type="component" value="Unassembled WGS sequence"/>
</dbReference>
<dbReference type="NCBIfam" id="TIGR00229">
    <property type="entry name" value="sensory_box"/>
    <property type="match status" value="1"/>
</dbReference>
<dbReference type="CDD" id="cd00082">
    <property type="entry name" value="HisKA"/>
    <property type="match status" value="1"/>
</dbReference>
<dbReference type="AlphaFoldDB" id="A0A0P6XE31"/>
<dbReference type="GO" id="GO:0006355">
    <property type="term" value="P:regulation of DNA-templated transcription"/>
    <property type="evidence" value="ECO:0007669"/>
    <property type="project" value="InterPro"/>
</dbReference>
<dbReference type="InterPro" id="IPR005467">
    <property type="entry name" value="His_kinase_dom"/>
</dbReference>
<feature type="domain" description="PAS" evidence="10">
    <location>
        <begin position="22"/>
        <end position="87"/>
    </location>
</feature>
<evidence type="ECO:0000256" key="3">
    <source>
        <dbReference type="ARBA" id="ARBA00022553"/>
    </source>
</evidence>
<dbReference type="SUPFAM" id="SSF55785">
    <property type="entry name" value="PYP-like sensor domain (PAS domain)"/>
    <property type="match status" value="2"/>
</dbReference>
<dbReference type="Pfam" id="PF02518">
    <property type="entry name" value="HATPase_c"/>
    <property type="match status" value="1"/>
</dbReference>
<comment type="caution">
    <text evidence="11">The sequence shown here is derived from an EMBL/GenBank/DDBJ whole genome shotgun (WGS) entry which is preliminary data.</text>
</comment>
<keyword evidence="6" id="KW-0418">Kinase</keyword>
<sequence length="651" mass="73283">MRDVISRPIQALFGNKINKIEPYSAIQNLLELIAEPALVYDPEGNRVLLANSAFLVLSAYSQQEVINENLENLLENPSLEEILKEDSTTGLLRTRNRLSIPVEIRKGVLDQQTGYVVLRVISQMTLQYLSGNWQKRLLTTFQMIPRFVENSSGEWMETVQHLLDVLKGLFETNLICIYHASADFPELRKLISLEELTLFPDTLPSSDLIRLSLPVLWTPGKRMTTHLHRSARIAGVTYVASVAIGRENALEGLLVVGGMESQPPPLLLETIEVLAVYVSQVISRSVLEENIRREAARREFQLQLYGAVYEEVQEGVVVVDPDSVIIEINPAAELLFGYTRNEVRGERIENILITPDRFLPALANVMTTKTSSLLENITLHRRNGQTFAADVKILPIQHYGDLSGVVLLVRDISEHEQILAQSRQLEQRAFLGEFMGVFAHEVLNPINNISTGLQILSRRLASENSLQELVSRMENDCERLHHQMEALKTYAKPYEPKQEMVDVPQLLNRILERWRPRMERLNVHHVFQSAEKLPPVKGDWRALDQVFNNLISNAIDAMRENGGVLSVKVSLSTLVSPHPHLEIAVSDNGPGIPDDIRERIFEPFVTTKASGTGLGLSITKRIVTAHRGSITFNSYPGGTVFRIFLPASEES</sequence>
<evidence type="ECO:0000256" key="8">
    <source>
        <dbReference type="ARBA" id="ARBA00023012"/>
    </source>
</evidence>
<dbReference type="Gene3D" id="1.10.287.130">
    <property type="match status" value="1"/>
</dbReference>
<keyword evidence="12" id="KW-1185">Reference proteome</keyword>
<protein>
    <recommendedName>
        <fullName evidence="2">histidine kinase</fullName>
        <ecNumber evidence="2">2.7.13.3</ecNumber>
    </recommendedName>
</protein>
<evidence type="ECO:0000256" key="7">
    <source>
        <dbReference type="ARBA" id="ARBA00022840"/>
    </source>
</evidence>
<dbReference type="PROSITE" id="PS50112">
    <property type="entry name" value="PAS"/>
    <property type="match status" value="2"/>
</dbReference>
<evidence type="ECO:0000256" key="6">
    <source>
        <dbReference type="ARBA" id="ARBA00022777"/>
    </source>
</evidence>
<dbReference type="InterPro" id="IPR035965">
    <property type="entry name" value="PAS-like_dom_sf"/>
</dbReference>
<keyword evidence="7" id="KW-0067">ATP-binding</keyword>
<dbReference type="InterPro" id="IPR003594">
    <property type="entry name" value="HATPase_dom"/>
</dbReference>